<sequence>MDKKGQEVDKSQQGSHPKQSNLAILTEIPTSLGDSLKGTWRSLLLQDGQLCRRLSQGENRPPFRPATNATPQSTSLNHFASSTRYAGTQNEEGDEKRLCSQTPIPLWDIPPYLLGSQDPHFLPPKFHLGWAVGEDKLLELAQREFPDYLMYSDWDKKGKVLWQSIFAMVDGIIHELGVPEELHDCITISEVFRPDGSVHLALCVGDNRIGILRPQPGAIEQLAKRLFNDEPPQWYLDPRRWQWKQRAPCALSPSKAKHWEATMNKQRAVLKDVHISA</sequence>
<evidence type="ECO:0000313" key="1">
    <source>
        <dbReference type="EMBL" id="KAG9217702.1"/>
    </source>
</evidence>
<dbReference type="Proteomes" id="UP000824881">
    <property type="component" value="Unassembled WGS sequence"/>
</dbReference>
<accession>A0ACB7IHD8</accession>
<comment type="caution">
    <text evidence="1">The sequence shown here is derived from an EMBL/GenBank/DDBJ whole genome shotgun (WGS) entry which is preliminary data.</text>
</comment>
<proteinExistence type="predicted"/>
<reference evidence="1 2" key="1">
    <citation type="journal article" date="2021" name="Appl. Environ. Microbiol.">
        <title>Genetic linkage and physical mapping for an oyster mushroom Pleurotus cornucopiae and QTL analysis for the trait cap color.</title>
        <authorList>
            <person name="Zhang Y."/>
            <person name="Gao W."/>
            <person name="Sonnenberg A."/>
            <person name="Chen Q."/>
            <person name="Zhang J."/>
            <person name="Huang C."/>
        </authorList>
    </citation>
    <scope>NUCLEOTIDE SEQUENCE [LARGE SCALE GENOMIC DNA]</scope>
    <source>
        <strain evidence="1">CCMSSC00406</strain>
    </source>
</reference>
<keyword evidence="2" id="KW-1185">Reference proteome</keyword>
<organism evidence="1 2">
    <name type="scientific">Pleurotus cornucopiae</name>
    <name type="common">Cornucopia mushroom</name>
    <dbReference type="NCBI Taxonomy" id="5321"/>
    <lineage>
        <taxon>Eukaryota</taxon>
        <taxon>Fungi</taxon>
        <taxon>Dikarya</taxon>
        <taxon>Basidiomycota</taxon>
        <taxon>Agaricomycotina</taxon>
        <taxon>Agaricomycetes</taxon>
        <taxon>Agaricomycetidae</taxon>
        <taxon>Agaricales</taxon>
        <taxon>Pleurotineae</taxon>
        <taxon>Pleurotaceae</taxon>
        <taxon>Pleurotus</taxon>
    </lineage>
</organism>
<gene>
    <name evidence="1" type="ORF">CCMSSC00406_0003609</name>
</gene>
<protein>
    <submittedName>
        <fullName evidence="1">Uncharacterized protein</fullName>
    </submittedName>
</protein>
<evidence type="ECO:0000313" key="2">
    <source>
        <dbReference type="Proteomes" id="UP000824881"/>
    </source>
</evidence>
<dbReference type="EMBL" id="WQMT02000011">
    <property type="protein sequence ID" value="KAG9217702.1"/>
    <property type="molecule type" value="Genomic_DNA"/>
</dbReference>
<name>A0ACB7IHD8_PLECO</name>